<reference evidence="6" key="1">
    <citation type="submission" date="2018-05" db="EMBL/GenBank/DDBJ databases">
        <authorList>
            <person name="Lanie J.A."/>
            <person name="Ng W.-L."/>
            <person name="Kazmierczak K.M."/>
            <person name="Andrzejewski T.M."/>
            <person name="Davidsen T.M."/>
            <person name="Wayne K.J."/>
            <person name="Tettelin H."/>
            <person name="Glass J.I."/>
            <person name="Rusch D."/>
            <person name="Podicherti R."/>
            <person name="Tsui H.-C.T."/>
            <person name="Winkler M.E."/>
        </authorList>
    </citation>
    <scope>NUCLEOTIDE SEQUENCE</scope>
</reference>
<dbReference type="GO" id="GO:0044539">
    <property type="term" value="P:long-chain fatty acid import into cell"/>
    <property type="evidence" value="ECO:0007669"/>
    <property type="project" value="TreeGrafter"/>
</dbReference>
<sequence length="352" mass="38669">MIDIMGRTPHAETLRDLIILRSELGDKPFLICRDVTLSYARAHIQSNKVANRLIEHGIGKGDVVATLMYNSVEQAVIWFACAKIGAIYAALNVSLVKDDLCYSLNDTNAKLFVVDEELSTAFVAAEPELTVTPTVFVLGDIAVVDGALPFEDLLGSDETLPEVNIAAADPMCIVYTGGSTSMPKGVLVSHLYYIAAAIRYGDIAEAGQEDVHFANSHFFHIGGQQFAITGPLYHGMTGIMEKWFSASNYWNTIQKYGVTIIDPLGTMMAVLLRAPKSNSDKDHKVRIGVGIAAGQVRRDLRDEFEERFGTPMMEVYSMTELGVLICSERTFDRRLGSCGRPHGWAEILIVDE</sequence>
<dbReference type="Gene3D" id="3.40.50.12780">
    <property type="entry name" value="N-terminal domain of ligase-like"/>
    <property type="match status" value="1"/>
</dbReference>
<dbReference type="InterPro" id="IPR000873">
    <property type="entry name" value="AMP-dep_synth/lig_dom"/>
</dbReference>
<feature type="non-terminal residue" evidence="6">
    <location>
        <position position="352"/>
    </location>
</feature>
<evidence type="ECO:0000256" key="1">
    <source>
        <dbReference type="ARBA" id="ARBA00006432"/>
    </source>
</evidence>
<dbReference type="SUPFAM" id="SSF56801">
    <property type="entry name" value="Acetyl-CoA synthetase-like"/>
    <property type="match status" value="1"/>
</dbReference>
<evidence type="ECO:0000256" key="4">
    <source>
        <dbReference type="ARBA" id="ARBA00022840"/>
    </source>
</evidence>
<dbReference type="PANTHER" id="PTHR43107">
    <property type="entry name" value="LONG-CHAIN FATTY ACID TRANSPORT PROTEIN"/>
    <property type="match status" value="1"/>
</dbReference>
<feature type="domain" description="AMP-dependent synthetase/ligase" evidence="5">
    <location>
        <begin position="25"/>
        <end position="352"/>
    </location>
</feature>
<keyword evidence="4" id="KW-0067">ATP-binding</keyword>
<evidence type="ECO:0000256" key="3">
    <source>
        <dbReference type="ARBA" id="ARBA00022741"/>
    </source>
</evidence>
<evidence type="ECO:0000256" key="2">
    <source>
        <dbReference type="ARBA" id="ARBA00022598"/>
    </source>
</evidence>
<dbReference type="EMBL" id="UINC01023743">
    <property type="protein sequence ID" value="SVA96016.1"/>
    <property type="molecule type" value="Genomic_DNA"/>
</dbReference>
<dbReference type="GO" id="GO:0004467">
    <property type="term" value="F:long-chain fatty acid-CoA ligase activity"/>
    <property type="evidence" value="ECO:0007669"/>
    <property type="project" value="TreeGrafter"/>
</dbReference>
<comment type="similarity">
    <text evidence="1">Belongs to the ATP-dependent AMP-binding enzyme family.</text>
</comment>
<protein>
    <recommendedName>
        <fullName evidence="5">AMP-dependent synthetase/ligase domain-containing protein</fullName>
    </recommendedName>
</protein>
<evidence type="ECO:0000259" key="5">
    <source>
        <dbReference type="Pfam" id="PF00501"/>
    </source>
</evidence>
<dbReference type="GO" id="GO:0005886">
    <property type="term" value="C:plasma membrane"/>
    <property type="evidence" value="ECO:0007669"/>
    <property type="project" value="TreeGrafter"/>
</dbReference>
<dbReference type="GO" id="GO:0005524">
    <property type="term" value="F:ATP binding"/>
    <property type="evidence" value="ECO:0007669"/>
    <property type="project" value="UniProtKB-KW"/>
</dbReference>
<dbReference type="PANTHER" id="PTHR43107:SF15">
    <property type="entry name" value="FATTY ACID TRANSPORT PROTEIN 3, ISOFORM A"/>
    <property type="match status" value="1"/>
</dbReference>
<organism evidence="6">
    <name type="scientific">marine metagenome</name>
    <dbReference type="NCBI Taxonomy" id="408172"/>
    <lineage>
        <taxon>unclassified sequences</taxon>
        <taxon>metagenomes</taxon>
        <taxon>ecological metagenomes</taxon>
    </lineage>
</organism>
<dbReference type="Pfam" id="PF00501">
    <property type="entry name" value="AMP-binding"/>
    <property type="match status" value="1"/>
</dbReference>
<dbReference type="AlphaFoldDB" id="A0A382A391"/>
<keyword evidence="2" id="KW-0436">Ligase</keyword>
<dbReference type="InterPro" id="IPR042099">
    <property type="entry name" value="ANL_N_sf"/>
</dbReference>
<evidence type="ECO:0000313" key="6">
    <source>
        <dbReference type="EMBL" id="SVA96016.1"/>
    </source>
</evidence>
<dbReference type="InterPro" id="IPR020845">
    <property type="entry name" value="AMP-binding_CS"/>
</dbReference>
<dbReference type="PROSITE" id="PS00455">
    <property type="entry name" value="AMP_BINDING"/>
    <property type="match status" value="1"/>
</dbReference>
<proteinExistence type="inferred from homology"/>
<dbReference type="GO" id="GO:0005324">
    <property type="term" value="F:long-chain fatty acid transmembrane transporter activity"/>
    <property type="evidence" value="ECO:0007669"/>
    <property type="project" value="TreeGrafter"/>
</dbReference>
<name>A0A382A391_9ZZZZ</name>
<keyword evidence="3" id="KW-0547">Nucleotide-binding</keyword>
<gene>
    <name evidence="6" type="ORF">METZ01_LOCUS148870</name>
</gene>
<accession>A0A382A391</accession>